<reference evidence="10" key="1">
    <citation type="submission" date="2021-01" db="EMBL/GenBank/DDBJ databases">
        <authorList>
            <person name="Corre E."/>
            <person name="Pelletier E."/>
            <person name="Niang G."/>
            <person name="Scheremetjew M."/>
            <person name="Finn R."/>
            <person name="Kale V."/>
            <person name="Holt S."/>
            <person name="Cochrane G."/>
            <person name="Meng A."/>
            <person name="Brown T."/>
            <person name="Cohen L."/>
        </authorList>
    </citation>
    <scope>NUCLEOTIDE SEQUENCE</scope>
    <source>
        <strain evidence="10">CCMP3105</strain>
    </source>
</reference>
<evidence type="ECO:0000313" key="10">
    <source>
        <dbReference type="EMBL" id="CAE4574008.1"/>
    </source>
</evidence>
<dbReference type="AlphaFoldDB" id="A0A7S4Q7G0"/>
<comment type="subcellular location">
    <subcellularLocation>
        <location evidence="1">Membrane</location>
        <topology evidence="1">Multi-pass membrane protein</topology>
    </subcellularLocation>
</comment>
<dbReference type="InterPro" id="IPR023395">
    <property type="entry name" value="MCP_dom_sf"/>
</dbReference>
<feature type="repeat" description="Solcar" evidence="8">
    <location>
        <begin position="4"/>
        <end position="101"/>
    </location>
</feature>
<sequence>MVALTLGKEIASGSLAAGFTATLFSPLELVKTRLQVQDDPVWRHASGGGRLYPDGFLATLRRIAAEDGLFLLWRHGFAGFVGRDLLYSGIRIGCYPSVRGWVAGAGTHKDEITLGTKVLAGLITGAFGSCLANPLDVMRVRMSVEGGRLDANTGRLETGMRRGHFPQYANSAHCLLDVWRREGVVGGLWKGTSATMARAALLSSGNLASYDHSKVMIRRQGWMEEGPRLHVVCAIISGLVATTACNPADVIKSRVMMARGEGESISVTQAVVQVVRQQGFRGFMSGWCPAYCRAGPAYFIQMPVVEGLRHLFGVESL</sequence>
<evidence type="ECO:0000256" key="5">
    <source>
        <dbReference type="ARBA" id="ARBA00022737"/>
    </source>
</evidence>
<organism evidence="10">
    <name type="scientific">Alexandrium monilatum</name>
    <dbReference type="NCBI Taxonomy" id="311494"/>
    <lineage>
        <taxon>Eukaryota</taxon>
        <taxon>Sar</taxon>
        <taxon>Alveolata</taxon>
        <taxon>Dinophyceae</taxon>
        <taxon>Gonyaulacales</taxon>
        <taxon>Pyrocystaceae</taxon>
        <taxon>Alexandrium</taxon>
    </lineage>
</organism>
<keyword evidence="4 8" id="KW-0812">Transmembrane</keyword>
<evidence type="ECO:0000256" key="3">
    <source>
        <dbReference type="ARBA" id="ARBA00022448"/>
    </source>
</evidence>
<comment type="similarity">
    <text evidence="2 9">Belongs to the mitochondrial carrier (TC 2.A.29) family.</text>
</comment>
<dbReference type="SUPFAM" id="SSF103506">
    <property type="entry name" value="Mitochondrial carrier"/>
    <property type="match status" value="1"/>
</dbReference>
<accession>A0A7S4Q7G0</accession>
<feature type="repeat" description="Solcar" evidence="8">
    <location>
        <begin position="112"/>
        <end position="216"/>
    </location>
</feature>
<keyword evidence="5" id="KW-0677">Repeat</keyword>
<keyword evidence="7 8" id="KW-0472">Membrane</keyword>
<feature type="repeat" description="Solcar" evidence="8">
    <location>
        <begin position="225"/>
        <end position="311"/>
    </location>
</feature>
<proteinExistence type="inferred from homology"/>
<dbReference type="EMBL" id="HBNR01020522">
    <property type="protein sequence ID" value="CAE4574008.1"/>
    <property type="molecule type" value="Transcribed_RNA"/>
</dbReference>
<dbReference type="PROSITE" id="PS50920">
    <property type="entry name" value="SOLCAR"/>
    <property type="match status" value="3"/>
</dbReference>
<keyword evidence="6" id="KW-1133">Transmembrane helix</keyword>
<dbReference type="InterPro" id="IPR018108">
    <property type="entry name" value="MCP_transmembrane"/>
</dbReference>
<evidence type="ECO:0000256" key="7">
    <source>
        <dbReference type="ARBA" id="ARBA00023136"/>
    </source>
</evidence>
<evidence type="ECO:0000256" key="2">
    <source>
        <dbReference type="ARBA" id="ARBA00006375"/>
    </source>
</evidence>
<evidence type="ECO:0000256" key="8">
    <source>
        <dbReference type="PROSITE-ProRule" id="PRU00282"/>
    </source>
</evidence>
<dbReference type="PANTHER" id="PTHR45618">
    <property type="entry name" value="MITOCHONDRIAL DICARBOXYLATE CARRIER-RELATED"/>
    <property type="match status" value="1"/>
</dbReference>
<dbReference type="InterPro" id="IPR050391">
    <property type="entry name" value="Mito_Metabolite_Transporter"/>
</dbReference>
<evidence type="ECO:0000256" key="1">
    <source>
        <dbReference type="ARBA" id="ARBA00004141"/>
    </source>
</evidence>
<dbReference type="Gene3D" id="1.50.40.10">
    <property type="entry name" value="Mitochondrial carrier domain"/>
    <property type="match status" value="1"/>
</dbReference>
<dbReference type="GO" id="GO:0055085">
    <property type="term" value="P:transmembrane transport"/>
    <property type="evidence" value="ECO:0007669"/>
    <property type="project" value="InterPro"/>
</dbReference>
<name>A0A7S4Q7G0_9DINO</name>
<keyword evidence="3 9" id="KW-0813">Transport</keyword>
<dbReference type="GO" id="GO:0016020">
    <property type="term" value="C:membrane"/>
    <property type="evidence" value="ECO:0007669"/>
    <property type="project" value="UniProtKB-SubCell"/>
</dbReference>
<dbReference type="PRINTS" id="PR00926">
    <property type="entry name" value="MITOCARRIER"/>
</dbReference>
<dbReference type="Pfam" id="PF00153">
    <property type="entry name" value="Mito_carr"/>
    <property type="match status" value="3"/>
</dbReference>
<dbReference type="InterPro" id="IPR002067">
    <property type="entry name" value="MCP"/>
</dbReference>
<evidence type="ECO:0000256" key="4">
    <source>
        <dbReference type="ARBA" id="ARBA00022692"/>
    </source>
</evidence>
<evidence type="ECO:0000256" key="6">
    <source>
        <dbReference type="ARBA" id="ARBA00022989"/>
    </source>
</evidence>
<evidence type="ECO:0008006" key="11">
    <source>
        <dbReference type="Google" id="ProtNLM"/>
    </source>
</evidence>
<gene>
    <name evidence="10" type="ORF">AMON00008_LOCUS13627</name>
</gene>
<evidence type="ECO:0000256" key="9">
    <source>
        <dbReference type="RuleBase" id="RU000488"/>
    </source>
</evidence>
<protein>
    <recommendedName>
        <fullName evidence="11">Mitochondrial carrier protein</fullName>
    </recommendedName>
</protein>